<dbReference type="CDD" id="cd00105">
    <property type="entry name" value="KH-I"/>
    <property type="match status" value="2"/>
</dbReference>
<feature type="domain" description="K Homology" evidence="4">
    <location>
        <begin position="454"/>
        <end position="516"/>
    </location>
</feature>
<gene>
    <name evidence="5" type="ORF">QBZ16_001696</name>
</gene>
<proteinExistence type="predicted"/>
<keyword evidence="2" id="KW-0694">RNA-binding</keyword>
<reference evidence="5" key="1">
    <citation type="submission" date="2021-01" db="EMBL/GenBank/DDBJ databases">
        <authorList>
            <person name="Eckstrom K.M.E."/>
        </authorList>
    </citation>
    <scope>NUCLEOTIDE SEQUENCE</scope>
    <source>
        <strain evidence="5">UVCC 0001</strain>
    </source>
</reference>
<dbReference type="InterPro" id="IPR004087">
    <property type="entry name" value="KH_dom"/>
</dbReference>
<keyword evidence="1" id="KW-0677">Repeat</keyword>
<organism evidence="5 6">
    <name type="scientific">Prototheca wickerhamii</name>
    <dbReference type="NCBI Taxonomy" id="3111"/>
    <lineage>
        <taxon>Eukaryota</taxon>
        <taxon>Viridiplantae</taxon>
        <taxon>Chlorophyta</taxon>
        <taxon>core chlorophytes</taxon>
        <taxon>Trebouxiophyceae</taxon>
        <taxon>Chlorellales</taxon>
        <taxon>Chlorellaceae</taxon>
        <taxon>Prototheca</taxon>
    </lineage>
</organism>
<dbReference type="InterPro" id="IPR004088">
    <property type="entry name" value="KH_dom_type_1"/>
</dbReference>
<dbReference type="GO" id="GO:0003723">
    <property type="term" value="F:RNA binding"/>
    <property type="evidence" value="ECO:0007669"/>
    <property type="project" value="UniProtKB-UniRule"/>
</dbReference>
<accession>A0AAD9MK21</accession>
<evidence type="ECO:0000256" key="1">
    <source>
        <dbReference type="ARBA" id="ARBA00022737"/>
    </source>
</evidence>
<dbReference type="Gene3D" id="3.30.310.210">
    <property type="match status" value="2"/>
</dbReference>
<sequence length="539" mass="54733">MEPVVEQVQHKESVAAASATAPQTAAPQGKAHLRVLLDAKIVGGFIGKGGESIQARTRATNTSYGVDPLLPGCDSRVIGLTANSLESQIETLAEALVSMGEYVRAELPGEPALRLLVPGTQVGQLLGRGGSRIETIRRETGAEIRVLARSELSLAARLGDEEVSVGGPGRGAGRGPAARGRRAGPGLGRGGRGRAAARGRQRRRGRPGRRRRRLRGRGEHLALALVGHADAVHGRALLEAGVAPGVPVETSLTLLVPAAAVGPLVGRGGEHIERLRRATGATVRLASGERAGAAESMELVCTSAEDVASTHCAAQEALLRAFLAASSDEAGGRLEARVLVPADAAGLILGRRGAVVSQLRAEHGAGIHVGSAGLARAEGEADDEADAAAPVPVTVEGALPAVAAALRAICTLLRVHYARRAAAGLRERRAHAPHSPSKNGNVAASAAAHAPGAALVRREFELDAVQAGAVLGKAGANITQARAVTGASRGAARRLAVRGAPDAVAAACSMLDAFLLVRGCATLEQSVAGAEGGLSSDEA</sequence>
<dbReference type="EMBL" id="JASFZW010000014">
    <property type="protein sequence ID" value="KAK2075588.1"/>
    <property type="molecule type" value="Genomic_DNA"/>
</dbReference>
<feature type="compositionally biased region" description="Basic residues" evidence="3">
    <location>
        <begin position="191"/>
        <end position="215"/>
    </location>
</feature>
<feature type="domain" description="K Homology" evidence="4">
    <location>
        <begin position="248"/>
        <end position="305"/>
    </location>
</feature>
<feature type="domain" description="K Homology" evidence="4">
    <location>
        <begin position="109"/>
        <end position="184"/>
    </location>
</feature>
<evidence type="ECO:0000256" key="2">
    <source>
        <dbReference type="PROSITE-ProRule" id="PRU00117"/>
    </source>
</evidence>
<feature type="domain" description="K Homology" evidence="4">
    <location>
        <begin position="332"/>
        <end position="414"/>
    </location>
</feature>
<feature type="region of interest" description="Disordered" evidence="3">
    <location>
        <begin position="163"/>
        <end position="216"/>
    </location>
</feature>
<evidence type="ECO:0000313" key="5">
    <source>
        <dbReference type="EMBL" id="KAK2075588.1"/>
    </source>
</evidence>
<evidence type="ECO:0000313" key="6">
    <source>
        <dbReference type="Proteomes" id="UP001255856"/>
    </source>
</evidence>
<evidence type="ECO:0000256" key="3">
    <source>
        <dbReference type="SAM" id="MobiDB-lite"/>
    </source>
</evidence>
<dbReference type="Proteomes" id="UP001255856">
    <property type="component" value="Unassembled WGS sequence"/>
</dbReference>
<protein>
    <recommendedName>
        <fullName evidence="4">K Homology domain-containing protein</fullName>
    </recommendedName>
</protein>
<feature type="domain" description="K Homology" evidence="4">
    <location>
        <begin position="29"/>
        <end position="101"/>
    </location>
</feature>
<dbReference type="Pfam" id="PF00013">
    <property type="entry name" value="KH_1"/>
    <property type="match status" value="3"/>
</dbReference>
<keyword evidence="6" id="KW-1185">Reference proteome</keyword>
<dbReference type="InterPro" id="IPR036612">
    <property type="entry name" value="KH_dom_type_1_sf"/>
</dbReference>
<evidence type="ECO:0000259" key="4">
    <source>
        <dbReference type="SMART" id="SM00322"/>
    </source>
</evidence>
<dbReference type="PROSITE" id="PS50084">
    <property type="entry name" value="KH_TYPE_1"/>
    <property type="match status" value="4"/>
</dbReference>
<dbReference type="SMART" id="SM00322">
    <property type="entry name" value="KH"/>
    <property type="match status" value="5"/>
</dbReference>
<dbReference type="PANTHER" id="PTHR10288">
    <property type="entry name" value="KH DOMAIN CONTAINING RNA BINDING PROTEIN"/>
    <property type="match status" value="1"/>
</dbReference>
<comment type="caution">
    <text evidence="5">The sequence shown here is derived from an EMBL/GenBank/DDBJ whole genome shotgun (WGS) entry which is preliminary data.</text>
</comment>
<dbReference type="AlphaFoldDB" id="A0AAD9MK21"/>
<name>A0AAD9MK21_PROWI</name>
<dbReference type="SUPFAM" id="SSF54791">
    <property type="entry name" value="Eukaryotic type KH-domain (KH-domain type I)"/>
    <property type="match status" value="3"/>
</dbReference>